<evidence type="ECO:0008006" key="4">
    <source>
        <dbReference type="Google" id="ProtNLM"/>
    </source>
</evidence>
<dbReference type="SUPFAM" id="SSF48452">
    <property type="entry name" value="TPR-like"/>
    <property type="match status" value="1"/>
</dbReference>
<feature type="signal peptide" evidence="1">
    <location>
        <begin position="1"/>
        <end position="27"/>
    </location>
</feature>
<evidence type="ECO:0000313" key="3">
    <source>
        <dbReference type="Proteomes" id="UP000199603"/>
    </source>
</evidence>
<dbReference type="Gene3D" id="1.25.40.10">
    <property type="entry name" value="Tetratricopeptide repeat domain"/>
    <property type="match status" value="1"/>
</dbReference>
<reference evidence="2 3" key="1">
    <citation type="submission" date="2016-10" db="EMBL/GenBank/DDBJ databases">
        <authorList>
            <person name="de Groot N.N."/>
        </authorList>
    </citation>
    <scope>NUCLEOTIDE SEQUENCE [LARGE SCALE GENOMIC DNA]</scope>
    <source>
        <strain evidence="2 3">DSM 16957</strain>
    </source>
</reference>
<dbReference type="Proteomes" id="UP000199603">
    <property type="component" value="Unassembled WGS sequence"/>
</dbReference>
<organism evidence="2 3">
    <name type="scientific">Aquimonas voraii</name>
    <dbReference type="NCBI Taxonomy" id="265719"/>
    <lineage>
        <taxon>Bacteria</taxon>
        <taxon>Pseudomonadati</taxon>
        <taxon>Pseudomonadota</taxon>
        <taxon>Gammaproteobacteria</taxon>
        <taxon>Lysobacterales</taxon>
        <taxon>Lysobacteraceae</taxon>
        <taxon>Aquimonas</taxon>
    </lineage>
</organism>
<name>A0A1G6X7L1_9GAMM</name>
<sequence length="211" mass="23530">MFVKTYCVPLAWALCLGLVFGLPQARAQELPPTDASYVEVDPAAQRVAAINAEDNGARSALESLVRREPRNALARLQYAQMLLDRGLRARVARELDSAERFSEAGSPLRRSVHFNAGWILFRMGDFDGARSQWLQAWQQHGGHPDWVPVAFALALWSQGDRDTALAFFKAELAARPDQWQSAEAFDARTRDMSPGERFALQSMQQALASAR</sequence>
<dbReference type="EMBL" id="FNAG01000006">
    <property type="protein sequence ID" value="SDD74180.1"/>
    <property type="molecule type" value="Genomic_DNA"/>
</dbReference>
<dbReference type="STRING" id="265719.SAMN04488509_10683"/>
<dbReference type="AlphaFoldDB" id="A0A1G6X7L1"/>
<keyword evidence="3" id="KW-1185">Reference proteome</keyword>
<proteinExistence type="predicted"/>
<evidence type="ECO:0000256" key="1">
    <source>
        <dbReference type="SAM" id="SignalP"/>
    </source>
</evidence>
<dbReference type="OrthoDB" id="5974438at2"/>
<protein>
    <recommendedName>
        <fullName evidence="4">Tetratricopeptide repeat-containing protein</fullName>
    </recommendedName>
</protein>
<gene>
    <name evidence="2" type="ORF">SAMN04488509_10683</name>
</gene>
<accession>A0A1G6X7L1</accession>
<evidence type="ECO:0000313" key="2">
    <source>
        <dbReference type="EMBL" id="SDD74180.1"/>
    </source>
</evidence>
<dbReference type="Pfam" id="PF13432">
    <property type="entry name" value="TPR_16"/>
    <property type="match status" value="1"/>
</dbReference>
<dbReference type="InterPro" id="IPR011990">
    <property type="entry name" value="TPR-like_helical_dom_sf"/>
</dbReference>
<feature type="chain" id="PRO_5011471980" description="Tetratricopeptide repeat-containing protein" evidence="1">
    <location>
        <begin position="28"/>
        <end position="211"/>
    </location>
</feature>
<keyword evidence="1" id="KW-0732">Signal</keyword>
<dbReference type="RefSeq" id="WP_091242731.1">
    <property type="nucleotide sequence ID" value="NZ_FNAG01000006.1"/>
</dbReference>